<evidence type="ECO:0000256" key="4">
    <source>
        <dbReference type="ARBA" id="ARBA00022989"/>
    </source>
</evidence>
<protein>
    <recommendedName>
        <fullName evidence="2">Transmembrane protein 267</fullName>
    </recommendedName>
</protein>
<dbReference type="PANTHER" id="PTHR13628:SF1">
    <property type="entry name" value="TRANSMEMBRANE PROTEIN 267"/>
    <property type="match status" value="1"/>
</dbReference>
<comment type="subcellular location">
    <subcellularLocation>
        <location evidence="1">Membrane</location>
        <topology evidence="1">Multi-pass membrane protein</topology>
    </subcellularLocation>
</comment>
<keyword evidence="8" id="KW-1185">Reference proteome</keyword>
<dbReference type="EMBL" id="KB203854">
    <property type="protein sequence ID" value="ESO82880.1"/>
    <property type="molecule type" value="Genomic_DNA"/>
</dbReference>
<dbReference type="OrthoDB" id="10014558at2759"/>
<feature type="transmembrane region" description="Helical" evidence="6">
    <location>
        <begin position="127"/>
        <end position="147"/>
    </location>
</feature>
<dbReference type="RefSeq" id="XP_009066670.1">
    <property type="nucleotide sequence ID" value="XM_009068422.1"/>
</dbReference>
<gene>
    <name evidence="7" type="ORF">LOTGIDRAFT_229868</name>
</gene>
<feature type="transmembrane region" description="Helical" evidence="6">
    <location>
        <begin position="189"/>
        <end position="207"/>
    </location>
</feature>
<name>V3ZKH3_LOTGI</name>
<dbReference type="InterPro" id="IPR026572">
    <property type="entry name" value="TMEM267"/>
</dbReference>
<dbReference type="GO" id="GO:0016020">
    <property type="term" value="C:membrane"/>
    <property type="evidence" value="ECO:0007669"/>
    <property type="project" value="UniProtKB-SubCell"/>
</dbReference>
<dbReference type="GeneID" id="20248132"/>
<sequence>MKILDMNILALICYETCLVLACLFGDTFLSVMPMKTASVKKQSNSTEPYRDTDNFNLWKRSFVDSLTHGLVGLFSWAIVINFVFKGLDVVSLLMSFVVAVSIDLDHFLAAKSLFIQDALSLSERPPFHASTIVIILAATCWLIGYILHLHCSKILGLLFLSSGFSHHIRDGWRRGLWFPPLGSTQPIPYNLYIVLILILPLFIRYLYINTIVVQIK</sequence>
<feature type="transmembrane region" description="Helical" evidence="6">
    <location>
        <begin position="7"/>
        <end position="29"/>
    </location>
</feature>
<dbReference type="PANTHER" id="PTHR13628">
    <property type="entry name" value="TRANSMEMBRANE PROTEIN 267"/>
    <property type="match status" value="1"/>
</dbReference>
<dbReference type="KEGG" id="lgi:LOTGIDRAFT_229868"/>
<dbReference type="AlphaFoldDB" id="V3ZKH3"/>
<evidence type="ECO:0000256" key="5">
    <source>
        <dbReference type="ARBA" id="ARBA00023136"/>
    </source>
</evidence>
<feature type="transmembrane region" description="Helical" evidence="6">
    <location>
        <begin position="66"/>
        <end position="84"/>
    </location>
</feature>
<keyword evidence="5 6" id="KW-0472">Membrane</keyword>
<dbReference type="HOGENOM" id="CLU_1278937_0_0_1"/>
<proteinExistence type="predicted"/>
<feature type="transmembrane region" description="Helical" evidence="6">
    <location>
        <begin position="91"/>
        <end position="115"/>
    </location>
</feature>
<accession>V3ZKH3</accession>
<dbReference type="OMA" id="HQLRDGM"/>
<evidence type="ECO:0000256" key="6">
    <source>
        <dbReference type="SAM" id="Phobius"/>
    </source>
</evidence>
<reference evidence="7 8" key="1">
    <citation type="journal article" date="2013" name="Nature">
        <title>Insights into bilaterian evolution from three spiralian genomes.</title>
        <authorList>
            <person name="Simakov O."/>
            <person name="Marletaz F."/>
            <person name="Cho S.J."/>
            <person name="Edsinger-Gonzales E."/>
            <person name="Havlak P."/>
            <person name="Hellsten U."/>
            <person name="Kuo D.H."/>
            <person name="Larsson T."/>
            <person name="Lv J."/>
            <person name="Arendt D."/>
            <person name="Savage R."/>
            <person name="Osoegawa K."/>
            <person name="de Jong P."/>
            <person name="Grimwood J."/>
            <person name="Chapman J.A."/>
            <person name="Shapiro H."/>
            <person name="Aerts A."/>
            <person name="Otillar R.P."/>
            <person name="Terry A.Y."/>
            <person name="Boore J.L."/>
            <person name="Grigoriev I.V."/>
            <person name="Lindberg D.R."/>
            <person name="Seaver E.C."/>
            <person name="Weisblat D.A."/>
            <person name="Putnam N.H."/>
            <person name="Rokhsar D.S."/>
        </authorList>
    </citation>
    <scope>NUCLEOTIDE SEQUENCE [LARGE SCALE GENOMIC DNA]</scope>
</reference>
<evidence type="ECO:0000256" key="1">
    <source>
        <dbReference type="ARBA" id="ARBA00004141"/>
    </source>
</evidence>
<dbReference type="Proteomes" id="UP000030746">
    <property type="component" value="Unassembled WGS sequence"/>
</dbReference>
<evidence type="ECO:0000313" key="7">
    <source>
        <dbReference type="EMBL" id="ESO82880.1"/>
    </source>
</evidence>
<dbReference type="CTD" id="20248132"/>
<keyword evidence="4 6" id="KW-1133">Transmembrane helix</keyword>
<evidence type="ECO:0000256" key="3">
    <source>
        <dbReference type="ARBA" id="ARBA00022692"/>
    </source>
</evidence>
<evidence type="ECO:0000313" key="8">
    <source>
        <dbReference type="Proteomes" id="UP000030746"/>
    </source>
</evidence>
<keyword evidence="3 6" id="KW-0812">Transmembrane</keyword>
<organism evidence="7 8">
    <name type="scientific">Lottia gigantea</name>
    <name type="common">Giant owl limpet</name>
    <dbReference type="NCBI Taxonomy" id="225164"/>
    <lineage>
        <taxon>Eukaryota</taxon>
        <taxon>Metazoa</taxon>
        <taxon>Spiralia</taxon>
        <taxon>Lophotrochozoa</taxon>
        <taxon>Mollusca</taxon>
        <taxon>Gastropoda</taxon>
        <taxon>Patellogastropoda</taxon>
        <taxon>Lottioidea</taxon>
        <taxon>Lottiidae</taxon>
        <taxon>Lottia</taxon>
    </lineage>
</organism>
<feature type="transmembrane region" description="Helical" evidence="6">
    <location>
        <begin position="154"/>
        <end position="169"/>
    </location>
</feature>
<evidence type="ECO:0000256" key="2">
    <source>
        <dbReference type="ARBA" id="ARBA00013977"/>
    </source>
</evidence>